<dbReference type="GO" id="GO:0032968">
    <property type="term" value="P:positive regulation of transcription elongation by RNA polymerase II"/>
    <property type="evidence" value="ECO:0007669"/>
    <property type="project" value="InterPro"/>
</dbReference>
<keyword evidence="6 8" id="KW-0539">Nucleus</keyword>
<dbReference type="InterPro" id="IPR036388">
    <property type="entry name" value="WH-like_DNA-bd_sf"/>
</dbReference>
<feature type="compositionally biased region" description="Basic and acidic residues" evidence="9">
    <location>
        <begin position="331"/>
        <end position="351"/>
    </location>
</feature>
<evidence type="ECO:0000313" key="11">
    <source>
        <dbReference type="Proteomes" id="UP000820818"/>
    </source>
</evidence>
<sequence>MGTYNFGSTSSARKKYCKASSYEDTGGLANNAPAAGGSAPVPAPTVQNIDIRVPKNQNKKLAIMRFNGSMGIDFTKWTHTKMERENNQVQFKGFNEDMPKFGAGSEYGREAREEARRKKYGIISKKYNPENQPWILQHGGKTGKKFRGVRDGGINENASYYVFTQAPDGVFEAFPVQEQYSFQAVQNYKPLSIEEAEEGYNMRNKTYNMFNVMMRKRLRKADEDAEEEGEEEGEGKGKSKKKKGVKDSRFGDELDDMMASSDDDSSDDDDDDDGENKKKKKKGKKPVKPKKKRKNASDDEALEDSDDGDGEGRELDYISSSDADESDVEKEEAKDGLKGVAEEDALRKLLNSDEEDEDEEKEEEEDKDKEEEDADGAEDQPGDKPSKDEKGDKKKKKEKKKNKDKKPRSEDYGSSSDSGADSSGSELEKAKPSPKMKSGSANSSRSATPTKPLIPQPETTLSDSKRKGISEVVLGQATKKPRLEMAPAALAASAASAASSSTANEGVNEESVRRYLSRKPMTTTELLQKFKSKRTGLTSEQLVPHIAQILKKINPVKQTIKGKMYLSIKG</sequence>
<dbReference type="Proteomes" id="UP000820818">
    <property type="component" value="Linkage Group LG7"/>
</dbReference>
<dbReference type="InterPro" id="IPR036390">
    <property type="entry name" value="WH_DNA-bd_sf"/>
</dbReference>
<comment type="similarity">
    <text evidence="2 8">Belongs to the TFIIF alpha subunit family.</text>
</comment>
<gene>
    <name evidence="10" type="ORF">GHT06_018173</name>
</gene>
<feature type="compositionally biased region" description="Acidic residues" evidence="9">
    <location>
        <begin position="253"/>
        <end position="274"/>
    </location>
</feature>
<feature type="compositionally biased region" description="Polar residues" evidence="9">
    <location>
        <begin position="439"/>
        <end position="449"/>
    </location>
</feature>
<dbReference type="GO" id="GO:0003677">
    <property type="term" value="F:DNA binding"/>
    <property type="evidence" value="ECO:0007669"/>
    <property type="project" value="UniProtKB-KW"/>
</dbReference>
<dbReference type="SUPFAM" id="SSF50916">
    <property type="entry name" value="Rap30/74 interaction domains"/>
    <property type="match status" value="1"/>
</dbReference>
<dbReference type="GO" id="GO:0006367">
    <property type="term" value="P:transcription initiation at RNA polymerase II promoter"/>
    <property type="evidence" value="ECO:0007669"/>
    <property type="project" value="InterPro"/>
</dbReference>
<feature type="compositionally biased region" description="Acidic residues" evidence="9">
    <location>
        <begin position="298"/>
        <end position="309"/>
    </location>
</feature>
<dbReference type="GO" id="GO:0016251">
    <property type="term" value="F:RNA polymerase II general transcription initiation factor activity"/>
    <property type="evidence" value="ECO:0007669"/>
    <property type="project" value="TreeGrafter"/>
</dbReference>
<proteinExistence type="inferred from homology"/>
<dbReference type="AlphaFoldDB" id="A0AAD5PS33"/>
<keyword evidence="11" id="KW-1185">Reference proteome</keyword>
<keyword evidence="4 8" id="KW-0238">DNA-binding</keyword>
<keyword evidence="3 8" id="KW-0805">Transcription regulation</keyword>
<protein>
    <recommendedName>
        <fullName evidence="8">Transcription initiation factor IIF subunit alpha</fullName>
    </recommendedName>
</protein>
<feature type="compositionally biased region" description="Low complexity" evidence="9">
    <location>
        <begin position="486"/>
        <end position="503"/>
    </location>
</feature>
<organism evidence="10 11">
    <name type="scientific">Daphnia sinensis</name>
    <dbReference type="NCBI Taxonomy" id="1820382"/>
    <lineage>
        <taxon>Eukaryota</taxon>
        <taxon>Metazoa</taxon>
        <taxon>Ecdysozoa</taxon>
        <taxon>Arthropoda</taxon>
        <taxon>Crustacea</taxon>
        <taxon>Branchiopoda</taxon>
        <taxon>Diplostraca</taxon>
        <taxon>Cladocera</taxon>
        <taxon>Anomopoda</taxon>
        <taxon>Daphniidae</taxon>
        <taxon>Daphnia</taxon>
        <taxon>Daphnia similis group</taxon>
    </lineage>
</organism>
<dbReference type="Gene3D" id="1.10.10.10">
    <property type="entry name" value="Winged helix-like DNA-binding domain superfamily/Winged helix DNA-binding domain"/>
    <property type="match status" value="1"/>
</dbReference>
<accession>A0AAD5PS33</accession>
<dbReference type="InterPro" id="IPR008851">
    <property type="entry name" value="TFIIF-alpha"/>
</dbReference>
<feature type="compositionally biased region" description="Basic residues" evidence="9">
    <location>
        <begin position="393"/>
        <end position="406"/>
    </location>
</feature>
<evidence type="ECO:0000256" key="9">
    <source>
        <dbReference type="SAM" id="MobiDB-lite"/>
    </source>
</evidence>
<feature type="compositionally biased region" description="Basic and acidic residues" evidence="9">
    <location>
        <begin position="381"/>
        <end position="392"/>
    </location>
</feature>
<feature type="region of interest" description="Disordered" evidence="9">
    <location>
        <begin position="223"/>
        <end position="511"/>
    </location>
</feature>
<evidence type="ECO:0000256" key="8">
    <source>
        <dbReference type="RuleBase" id="RU366044"/>
    </source>
</evidence>
<name>A0AAD5PS33_9CRUS</name>
<dbReference type="Pfam" id="PF05793">
    <property type="entry name" value="TFIIF_alpha"/>
    <property type="match status" value="1"/>
</dbReference>
<evidence type="ECO:0000256" key="4">
    <source>
        <dbReference type="ARBA" id="ARBA00023125"/>
    </source>
</evidence>
<feature type="compositionally biased region" description="Low complexity" evidence="9">
    <location>
        <begin position="412"/>
        <end position="425"/>
    </location>
</feature>
<evidence type="ECO:0000256" key="2">
    <source>
        <dbReference type="ARBA" id="ARBA00005249"/>
    </source>
</evidence>
<feature type="compositionally biased region" description="Basic residues" evidence="9">
    <location>
        <begin position="277"/>
        <end position="294"/>
    </location>
</feature>
<evidence type="ECO:0000313" key="10">
    <source>
        <dbReference type="EMBL" id="KAI9555658.1"/>
    </source>
</evidence>
<evidence type="ECO:0000256" key="6">
    <source>
        <dbReference type="ARBA" id="ARBA00023242"/>
    </source>
</evidence>
<evidence type="ECO:0000256" key="1">
    <source>
        <dbReference type="ARBA" id="ARBA00004123"/>
    </source>
</evidence>
<dbReference type="PANTHER" id="PTHR13011:SF0">
    <property type="entry name" value="GENERAL TRANSCRIPTION FACTOR IIF SUBUNIT 1"/>
    <property type="match status" value="1"/>
</dbReference>
<evidence type="ECO:0000256" key="7">
    <source>
        <dbReference type="ARBA" id="ARBA00025232"/>
    </source>
</evidence>
<evidence type="ECO:0000256" key="3">
    <source>
        <dbReference type="ARBA" id="ARBA00023015"/>
    </source>
</evidence>
<dbReference type="GO" id="GO:0005674">
    <property type="term" value="C:transcription factor TFIIF complex"/>
    <property type="evidence" value="ECO:0007669"/>
    <property type="project" value="TreeGrafter"/>
</dbReference>
<dbReference type="InterPro" id="IPR011039">
    <property type="entry name" value="TFIIF_interaction"/>
</dbReference>
<keyword evidence="5 8" id="KW-0804">Transcription</keyword>
<reference evidence="10 11" key="1">
    <citation type="submission" date="2022-05" db="EMBL/GenBank/DDBJ databases">
        <title>A multi-omics perspective on studying reproductive biology in Daphnia sinensis.</title>
        <authorList>
            <person name="Jia J."/>
        </authorList>
    </citation>
    <scope>NUCLEOTIDE SEQUENCE [LARGE SCALE GENOMIC DNA]</scope>
    <source>
        <strain evidence="10 11">WSL</strain>
    </source>
</reference>
<feature type="compositionally biased region" description="Acidic residues" evidence="9">
    <location>
        <begin position="352"/>
        <end position="380"/>
    </location>
</feature>
<evidence type="ECO:0000256" key="5">
    <source>
        <dbReference type="ARBA" id="ARBA00023163"/>
    </source>
</evidence>
<dbReference type="PANTHER" id="PTHR13011">
    <property type="entry name" value="TFIIF-ALPHA"/>
    <property type="match status" value="1"/>
</dbReference>
<comment type="function">
    <text evidence="7 8">TFIIF is a general transcription initiation factor that binds to RNA polymerase II and helps to recruit it to the initiation complex in collaboration with TFIIB. It promotes transcription elongation.</text>
</comment>
<comment type="subcellular location">
    <subcellularLocation>
        <location evidence="1 8">Nucleus</location>
    </subcellularLocation>
</comment>
<comment type="caution">
    <text evidence="10">The sequence shown here is derived from an EMBL/GenBank/DDBJ whole genome shotgun (WGS) entry which is preliminary data.</text>
</comment>
<dbReference type="EMBL" id="WJBH02000007">
    <property type="protein sequence ID" value="KAI9555658.1"/>
    <property type="molecule type" value="Genomic_DNA"/>
</dbReference>
<dbReference type="SUPFAM" id="SSF46785">
    <property type="entry name" value="Winged helix' DNA-binding domain"/>
    <property type="match status" value="1"/>
</dbReference>
<dbReference type="GO" id="GO:0001096">
    <property type="term" value="F:TFIIF-class transcription factor complex binding"/>
    <property type="evidence" value="ECO:0007669"/>
    <property type="project" value="TreeGrafter"/>
</dbReference>
<feature type="compositionally biased region" description="Acidic residues" evidence="9">
    <location>
        <begin position="223"/>
        <end position="233"/>
    </location>
</feature>